<gene>
    <name evidence="3" type="primary">lip</name>
    <name evidence="3" type="ORF">UL82_00255</name>
</gene>
<feature type="region of interest" description="Disordered" evidence="1">
    <location>
        <begin position="1"/>
        <end position="24"/>
    </location>
</feature>
<evidence type="ECO:0000256" key="1">
    <source>
        <dbReference type="SAM" id="MobiDB-lite"/>
    </source>
</evidence>
<name>A0A0F6TBY2_9CORY</name>
<dbReference type="PANTHER" id="PTHR37946">
    <property type="entry name" value="SLL1969 PROTEIN"/>
    <property type="match status" value="1"/>
</dbReference>
<dbReference type="AlphaFoldDB" id="A0A0F6TBY2"/>
<reference evidence="3 4" key="1">
    <citation type="journal article" date="2015" name="Genome Announc.">
        <title>Complete Genome Sequence of Corynebacterium kutscheri DSM 20755, a Corynebacterial Type Strain with Remarkably Low G+C Content of Chromosomal DNA.</title>
        <authorList>
            <person name="Ruckert C."/>
            <person name="Albersmeier A."/>
            <person name="Winkler A."/>
            <person name="Tauch A."/>
        </authorList>
    </citation>
    <scope>NUCLEOTIDE SEQUENCE [LARGE SCALE GENOMIC DNA]</scope>
    <source>
        <strain evidence="3 4">DSM 20755</strain>
    </source>
</reference>
<evidence type="ECO:0000259" key="2">
    <source>
        <dbReference type="Pfam" id="PF12697"/>
    </source>
</evidence>
<dbReference type="PANTHER" id="PTHR37946:SF1">
    <property type="entry name" value="SLL1969 PROTEIN"/>
    <property type="match status" value="1"/>
</dbReference>
<dbReference type="STRING" id="35755.UL82_00255"/>
<sequence length="285" mass="31313">MDDQPTPNPTTRKTNSSAKNVEKQITSTPLPYLARIPTSGIFEDDWRARPTRSHPYPVILIHGTGVTKSDWKDLGADLRQAGYAVWAPDFGNRSTQPVAESAAQIAAYIDAVLQVTGAEKVILVGHSQGGVLARFWMHHLGGAQKTHHLVCLAVPNHGTTPGGIISSLTRTAQGGRFIDNIIDTWFGPSGFELLDNSPLIEELNTHAETLNNVYYSCIATKSDVVISPPESCFLAGENVHNIFIQDRHHFAVVMHEDMPKDARVRALILEEINQYNDKATTIETT</sequence>
<proteinExistence type="predicted"/>
<dbReference type="GO" id="GO:0016787">
    <property type="term" value="F:hydrolase activity"/>
    <property type="evidence" value="ECO:0007669"/>
    <property type="project" value="UniProtKB-KW"/>
</dbReference>
<protein>
    <submittedName>
        <fullName evidence="3">Putative acetyltransferase/hydrolase with alpha/beta hydrolase fold</fullName>
    </submittedName>
</protein>
<accession>A0A0F6TBY2</accession>
<feature type="domain" description="AB hydrolase-1" evidence="2">
    <location>
        <begin position="58"/>
        <end position="195"/>
    </location>
</feature>
<evidence type="ECO:0000313" key="4">
    <source>
        <dbReference type="Proteomes" id="UP000033457"/>
    </source>
</evidence>
<dbReference type="RefSeq" id="WP_083966362.1">
    <property type="nucleotide sequence ID" value="NZ_CP011312.1"/>
</dbReference>
<feature type="compositionally biased region" description="Polar residues" evidence="1">
    <location>
        <begin position="9"/>
        <end position="24"/>
    </location>
</feature>
<keyword evidence="3" id="KW-0808">Transferase</keyword>
<dbReference type="OrthoDB" id="8871309at2"/>
<keyword evidence="4" id="KW-1185">Reference proteome</keyword>
<keyword evidence="3" id="KW-0378">Hydrolase</keyword>
<dbReference type="InterPro" id="IPR029058">
    <property type="entry name" value="AB_hydrolase_fold"/>
</dbReference>
<dbReference type="Pfam" id="PF12697">
    <property type="entry name" value="Abhydrolase_6"/>
    <property type="match status" value="1"/>
</dbReference>
<dbReference type="Gene3D" id="3.40.50.1820">
    <property type="entry name" value="alpha/beta hydrolase"/>
    <property type="match status" value="1"/>
</dbReference>
<dbReference type="EMBL" id="CP011312">
    <property type="protein sequence ID" value="AKE40294.1"/>
    <property type="molecule type" value="Genomic_DNA"/>
</dbReference>
<dbReference type="KEGG" id="cku:UL82_00255"/>
<evidence type="ECO:0000313" key="3">
    <source>
        <dbReference type="EMBL" id="AKE40294.1"/>
    </source>
</evidence>
<dbReference type="InterPro" id="IPR000073">
    <property type="entry name" value="AB_hydrolase_1"/>
</dbReference>
<dbReference type="GO" id="GO:0016740">
    <property type="term" value="F:transferase activity"/>
    <property type="evidence" value="ECO:0007669"/>
    <property type="project" value="UniProtKB-KW"/>
</dbReference>
<organism evidence="3 4">
    <name type="scientific">Corynebacterium kutscheri</name>
    <dbReference type="NCBI Taxonomy" id="35755"/>
    <lineage>
        <taxon>Bacteria</taxon>
        <taxon>Bacillati</taxon>
        <taxon>Actinomycetota</taxon>
        <taxon>Actinomycetes</taxon>
        <taxon>Mycobacteriales</taxon>
        <taxon>Corynebacteriaceae</taxon>
        <taxon>Corynebacterium</taxon>
    </lineage>
</organism>
<dbReference type="SUPFAM" id="SSF53474">
    <property type="entry name" value="alpha/beta-Hydrolases"/>
    <property type="match status" value="1"/>
</dbReference>
<dbReference type="Proteomes" id="UP000033457">
    <property type="component" value="Chromosome"/>
</dbReference>
<dbReference type="HOGENOM" id="CLU_029537_1_2_11"/>